<dbReference type="CDD" id="cd16377">
    <property type="entry name" value="23S_rRNA_IVP_like"/>
    <property type="match status" value="1"/>
</dbReference>
<dbReference type="Pfam" id="PF05635">
    <property type="entry name" value="23S_rRNA_IVP"/>
    <property type="match status" value="1"/>
</dbReference>
<accession>A0A1F6NFK6</accession>
<dbReference type="Gene3D" id="1.20.1440.60">
    <property type="entry name" value="23S rRNA-intervening sequence"/>
    <property type="match status" value="1"/>
</dbReference>
<dbReference type="Proteomes" id="UP000176300">
    <property type="component" value="Unassembled WGS sequence"/>
</dbReference>
<protein>
    <recommendedName>
        <fullName evidence="3">Four helix bundle protein</fullName>
    </recommendedName>
</protein>
<evidence type="ECO:0008006" key="3">
    <source>
        <dbReference type="Google" id="ProtNLM"/>
    </source>
</evidence>
<dbReference type="PANTHER" id="PTHR38471:SF2">
    <property type="entry name" value="FOUR HELIX BUNDLE PROTEIN"/>
    <property type="match status" value="1"/>
</dbReference>
<dbReference type="STRING" id="1798697.A2373_02250"/>
<sequence length="118" mass="13957">MKEEEKFFKLKVWEKAHKITLKIYKITETYPRNELYGLVSQMRRASVSVVANIVEGTKRQTSNDRKHFYVMSDTSLEELKYYIILGNDLKYLSKTVAEELVEDMREIGRMLNGLKKCQ</sequence>
<dbReference type="NCBIfam" id="TIGR02436">
    <property type="entry name" value="four helix bundle protein"/>
    <property type="match status" value="1"/>
</dbReference>
<dbReference type="InterPro" id="IPR036583">
    <property type="entry name" value="23S_rRNA_IVS_sf"/>
</dbReference>
<dbReference type="AlphaFoldDB" id="A0A1F6NFK6"/>
<name>A0A1F6NFK6_9BACT</name>
<dbReference type="InterPro" id="IPR012657">
    <property type="entry name" value="23S_rRNA-intervening_sequence"/>
</dbReference>
<evidence type="ECO:0000313" key="2">
    <source>
        <dbReference type="Proteomes" id="UP000176300"/>
    </source>
</evidence>
<dbReference type="SUPFAM" id="SSF158446">
    <property type="entry name" value="IVS-encoded protein-like"/>
    <property type="match status" value="1"/>
</dbReference>
<organism evidence="1 2">
    <name type="scientific">Candidatus Magasanikbacteria bacterium RIFOXYB1_FULL_40_15</name>
    <dbReference type="NCBI Taxonomy" id="1798697"/>
    <lineage>
        <taxon>Bacteria</taxon>
        <taxon>Candidatus Magasanikiibacteriota</taxon>
    </lineage>
</organism>
<proteinExistence type="predicted"/>
<gene>
    <name evidence="1" type="ORF">A2373_02250</name>
</gene>
<evidence type="ECO:0000313" key="1">
    <source>
        <dbReference type="EMBL" id="OGH82662.1"/>
    </source>
</evidence>
<reference evidence="1 2" key="1">
    <citation type="journal article" date="2016" name="Nat. Commun.">
        <title>Thousands of microbial genomes shed light on interconnected biogeochemical processes in an aquifer system.</title>
        <authorList>
            <person name="Anantharaman K."/>
            <person name="Brown C.T."/>
            <person name="Hug L.A."/>
            <person name="Sharon I."/>
            <person name="Castelle C.J."/>
            <person name="Probst A.J."/>
            <person name="Thomas B.C."/>
            <person name="Singh A."/>
            <person name="Wilkins M.J."/>
            <person name="Karaoz U."/>
            <person name="Brodie E.L."/>
            <person name="Williams K.H."/>
            <person name="Hubbard S.S."/>
            <person name="Banfield J.F."/>
        </authorList>
    </citation>
    <scope>NUCLEOTIDE SEQUENCE [LARGE SCALE GENOMIC DNA]</scope>
</reference>
<comment type="caution">
    <text evidence="1">The sequence shown here is derived from an EMBL/GenBank/DDBJ whole genome shotgun (WGS) entry which is preliminary data.</text>
</comment>
<dbReference type="EMBL" id="MFQS01000035">
    <property type="protein sequence ID" value="OGH82662.1"/>
    <property type="molecule type" value="Genomic_DNA"/>
</dbReference>
<dbReference type="PANTHER" id="PTHR38471">
    <property type="entry name" value="FOUR HELIX BUNDLE PROTEIN"/>
    <property type="match status" value="1"/>
</dbReference>